<proteinExistence type="predicted"/>
<evidence type="ECO:0000313" key="3">
    <source>
        <dbReference type="Proteomes" id="UP000237608"/>
    </source>
</evidence>
<feature type="region of interest" description="Disordered" evidence="1">
    <location>
        <begin position="1"/>
        <end position="22"/>
    </location>
</feature>
<gene>
    <name evidence="2" type="ORF">BTO13_05660</name>
</gene>
<reference evidence="2 3" key="1">
    <citation type="submission" date="2016-12" db="EMBL/GenBank/DDBJ databases">
        <title>Trade-off between light-utilization and light-protection in marine flavobacteria.</title>
        <authorList>
            <person name="Kumagai Y."/>
            <person name="Yoshizawa S."/>
            <person name="Kogure K."/>
            <person name="Iwasaki W."/>
        </authorList>
    </citation>
    <scope>NUCLEOTIDE SEQUENCE [LARGE SCALE GENOMIC DNA]</scope>
    <source>
        <strain evidence="2 3">KCTC 22729</strain>
    </source>
</reference>
<organism evidence="2 3">
    <name type="scientific">Polaribacter gangjinensis</name>
    <dbReference type="NCBI Taxonomy" id="574710"/>
    <lineage>
        <taxon>Bacteria</taxon>
        <taxon>Pseudomonadati</taxon>
        <taxon>Bacteroidota</taxon>
        <taxon>Flavobacteriia</taxon>
        <taxon>Flavobacteriales</taxon>
        <taxon>Flavobacteriaceae</taxon>
    </lineage>
</organism>
<protein>
    <submittedName>
        <fullName evidence="2">Uncharacterized protein</fullName>
    </submittedName>
</protein>
<comment type="caution">
    <text evidence="2">The sequence shown here is derived from an EMBL/GenBank/DDBJ whole genome shotgun (WGS) entry which is preliminary data.</text>
</comment>
<evidence type="ECO:0000313" key="2">
    <source>
        <dbReference type="EMBL" id="PQJ74770.1"/>
    </source>
</evidence>
<name>A0A2S7WAW0_9FLAO</name>
<accession>A0A2S7WAW0</accession>
<keyword evidence="3" id="KW-1185">Reference proteome</keyword>
<sequence>MNNFLRNSKNISNRKAITTPYSDKSKNHTLAGQFYLLRVLESVQYSDYSVQLFRRWEAPSKDNANTTALNTQLIKTIDGFPTKY</sequence>
<dbReference type="Proteomes" id="UP000237608">
    <property type="component" value="Unassembled WGS sequence"/>
</dbReference>
<dbReference type="AlphaFoldDB" id="A0A2S7WAW0"/>
<dbReference type="EMBL" id="MSCL01000001">
    <property type="protein sequence ID" value="PQJ74770.1"/>
    <property type="molecule type" value="Genomic_DNA"/>
</dbReference>
<evidence type="ECO:0000256" key="1">
    <source>
        <dbReference type="SAM" id="MobiDB-lite"/>
    </source>
</evidence>